<evidence type="ECO:0000313" key="3">
    <source>
        <dbReference type="Proteomes" id="UP000886523"/>
    </source>
</evidence>
<keyword evidence="1" id="KW-0812">Transmembrane</keyword>
<dbReference type="AlphaFoldDB" id="A0A9P6DRW5"/>
<organism evidence="2 3">
    <name type="scientific">Hydnum rufescens UP504</name>
    <dbReference type="NCBI Taxonomy" id="1448309"/>
    <lineage>
        <taxon>Eukaryota</taxon>
        <taxon>Fungi</taxon>
        <taxon>Dikarya</taxon>
        <taxon>Basidiomycota</taxon>
        <taxon>Agaricomycotina</taxon>
        <taxon>Agaricomycetes</taxon>
        <taxon>Cantharellales</taxon>
        <taxon>Hydnaceae</taxon>
        <taxon>Hydnum</taxon>
    </lineage>
</organism>
<keyword evidence="1" id="KW-1133">Transmembrane helix</keyword>
<sequence>MNLVALGVLASYFLVILFLLAFVVLSQWSLYKRIPSSVPQARYRRHVLFFGLTVCSFLHTWYCMCLYAFDGIAFWSFEDYETNHILESREFAPLLERVSDWLTDTALFEQAWLRVCDNASRWWWSEQLCLFTVGPLTVFMYSQSRRLRIPHAWAYMIIGQLVAISVASNLFYAAAISRPLTLSLIPRRNQSPPSHPHRRHP</sequence>
<gene>
    <name evidence="2" type="ORF">BS47DRAFT_1418248</name>
</gene>
<protein>
    <submittedName>
        <fullName evidence="2">Uncharacterized protein</fullName>
    </submittedName>
</protein>
<dbReference type="Proteomes" id="UP000886523">
    <property type="component" value="Unassembled WGS sequence"/>
</dbReference>
<dbReference type="OrthoDB" id="2126185at2759"/>
<feature type="transmembrane region" description="Helical" evidence="1">
    <location>
        <begin position="47"/>
        <end position="69"/>
    </location>
</feature>
<evidence type="ECO:0000313" key="2">
    <source>
        <dbReference type="EMBL" id="KAF9508015.1"/>
    </source>
</evidence>
<name>A0A9P6DRW5_9AGAM</name>
<comment type="caution">
    <text evidence="2">The sequence shown here is derived from an EMBL/GenBank/DDBJ whole genome shotgun (WGS) entry which is preliminary data.</text>
</comment>
<evidence type="ECO:0000256" key="1">
    <source>
        <dbReference type="SAM" id="Phobius"/>
    </source>
</evidence>
<keyword evidence="3" id="KW-1185">Reference proteome</keyword>
<feature type="transmembrane region" description="Helical" evidence="1">
    <location>
        <begin position="6"/>
        <end position="26"/>
    </location>
</feature>
<accession>A0A9P6DRW5</accession>
<feature type="transmembrane region" description="Helical" evidence="1">
    <location>
        <begin position="153"/>
        <end position="174"/>
    </location>
</feature>
<dbReference type="EMBL" id="MU129067">
    <property type="protein sequence ID" value="KAF9508015.1"/>
    <property type="molecule type" value="Genomic_DNA"/>
</dbReference>
<proteinExistence type="predicted"/>
<reference evidence="2" key="1">
    <citation type="journal article" date="2020" name="Nat. Commun.">
        <title>Large-scale genome sequencing of mycorrhizal fungi provides insights into the early evolution of symbiotic traits.</title>
        <authorList>
            <person name="Miyauchi S."/>
            <person name="Kiss E."/>
            <person name="Kuo A."/>
            <person name="Drula E."/>
            <person name="Kohler A."/>
            <person name="Sanchez-Garcia M."/>
            <person name="Morin E."/>
            <person name="Andreopoulos B."/>
            <person name="Barry K.W."/>
            <person name="Bonito G."/>
            <person name="Buee M."/>
            <person name="Carver A."/>
            <person name="Chen C."/>
            <person name="Cichocki N."/>
            <person name="Clum A."/>
            <person name="Culley D."/>
            <person name="Crous P.W."/>
            <person name="Fauchery L."/>
            <person name="Girlanda M."/>
            <person name="Hayes R.D."/>
            <person name="Keri Z."/>
            <person name="LaButti K."/>
            <person name="Lipzen A."/>
            <person name="Lombard V."/>
            <person name="Magnuson J."/>
            <person name="Maillard F."/>
            <person name="Murat C."/>
            <person name="Nolan M."/>
            <person name="Ohm R.A."/>
            <person name="Pangilinan J."/>
            <person name="Pereira M.F."/>
            <person name="Perotto S."/>
            <person name="Peter M."/>
            <person name="Pfister S."/>
            <person name="Riley R."/>
            <person name="Sitrit Y."/>
            <person name="Stielow J.B."/>
            <person name="Szollosi G."/>
            <person name="Zifcakova L."/>
            <person name="Stursova M."/>
            <person name="Spatafora J.W."/>
            <person name="Tedersoo L."/>
            <person name="Vaario L.M."/>
            <person name="Yamada A."/>
            <person name="Yan M."/>
            <person name="Wang P."/>
            <person name="Xu J."/>
            <person name="Bruns T."/>
            <person name="Baldrian P."/>
            <person name="Vilgalys R."/>
            <person name="Dunand C."/>
            <person name="Henrissat B."/>
            <person name="Grigoriev I.V."/>
            <person name="Hibbett D."/>
            <person name="Nagy L.G."/>
            <person name="Martin F.M."/>
        </authorList>
    </citation>
    <scope>NUCLEOTIDE SEQUENCE</scope>
    <source>
        <strain evidence="2">UP504</strain>
    </source>
</reference>
<feature type="transmembrane region" description="Helical" evidence="1">
    <location>
        <begin position="122"/>
        <end position="141"/>
    </location>
</feature>
<keyword evidence="1" id="KW-0472">Membrane</keyword>